<proteinExistence type="predicted"/>
<dbReference type="AlphaFoldDB" id="A0A6I9NP22"/>
<name>A0A6I9NP22_9TELE</name>
<dbReference type="KEGG" id="ncc:104951698"/>
<keyword evidence="1" id="KW-1185">Reference proteome</keyword>
<dbReference type="GO" id="GO:0005737">
    <property type="term" value="C:cytoplasm"/>
    <property type="evidence" value="ECO:0007669"/>
    <property type="project" value="TreeGrafter"/>
</dbReference>
<dbReference type="OrthoDB" id="8744695at2759"/>
<organism evidence="1 2">
    <name type="scientific">Notothenia coriiceps</name>
    <name type="common">black rockcod</name>
    <dbReference type="NCBI Taxonomy" id="8208"/>
    <lineage>
        <taxon>Eukaryota</taxon>
        <taxon>Metazoa</taxon>
        <taxon>Chordata</taxon>
        <taxon>Craniata</taxon>
        <taxon>Vertebrata</taxon>
        <taxon>Euteleostomi</taxon>
        <taxon>Actinopterygii</taxon>
        <taxon>Neopterygii</taxon>
        <taxon>Teleostei</taxon>
        <taxon>Neoteleostei</taxon>
        <taxon>Acanthomorphata</taxon>
        <taxon>Eupercaria</taxon>
        <taxon>Perciformes</taxon>
        <taxon>Notothenioidei</taxon>
        <taxon>Nototheniidae</taxon>
        <taxon>Notothenia</taxon>
    </lineage>
</organism>
<evidence type="ECO:0000313" key="2">
    <source>
        <dbReference type="RefSeq" id="XP_010776728.1"/>
    </source>
</evidence>
<dbReference type="PANTHER" id="PTHR12894:SF49">
    <property type="entry name" value="VAM6_VPS39-LIKE PROTEIN"/>
    <property type="match status" value="1"/>
</dbReference>
<dbReference type="GO" id="GO:0006914">
    <property type="term" value="P:autophagy"/>
    <property type="evidence" value="ECO:0007669"/>
    <property type="project" value="TreeGrafter"/>
</dbReference>
<dbReference type="GO" id="GO:0016020">
    <property type="term" value="C:membrane"/>
    <property type="evidence" value="ECO:0007669"/>
    <property type="project" value="TreeGrafter"/>
</dbReference>
<dbReference type="GO" id="GO:0034058">
    <property type="term" value="P:endosomal vesicle fusion"/>
    <property type="evidence" value="ECO:0007669"/>
    <property type="project" value="TreeGrafter"/>
</dbReference>
<evidence type="ECO:0000313" key="1">
    <source>
        <dbReference type="Proteomes" id="UP000504611"/>
    </source>
</evidence>
<sequence length="109" mass="12748">MIGDRSLKSLLILKLLKSAQHSLTKLYLLFLSQAINLLPANTQIREIRVFLESVLEERAQRKRCNQVLKSLLQAEFLRVQEERIFHQQAKCVITEEKTCRVCKKKIGNR</sequence>
<dbReference type="PANTHER" id="PTHR12894">
    <property type="entry name" value="CNH DOMAIN CONTAINING"/>
    <property type="match status" value="1"/>
</dbReference>
<reference evidence="2" key="1">
    <citation type="submission" date="2025-08" db="UniProtKB">
        <authorList>
            <consortium name="RefSeq"/>
        </authorList>
    </citation>
    <scope>IDENTIFICATION</scope>
    <source>
        <tissue evidence="2">Muscle</tissue>
    </source>
</reference>
<dbReference type="GeneID" id="104951698"/>
<protein>
    <submittedName>
        <fullName evidence="2">Vam6/Vps39-like protein</fullName>
    </submittedName>
</protein>
<gene>
    <name evidence="2" type="primary">LOC104951698</name>
</gene>
<dbReference type="Proteomes" id="UP000504611">
    <property type="component" value="Unplaced"/>
</dbReference>
<dbReference type="RefSeq" id="XP_010776728.1">
    <property type="nucleotide sequence ID" value="XM_010778426.1"/>
</dbReference>
<dbReference type="InterPro" id="IPR032914">
    <property type="entry name" value="Vam6/VPS39/TRAP1"/>
</dbReference>
<accession>A0A6I9NP22</accession>